<dbReference type="EMBL" id="BAABKB010000010">
    <property type="protein sequence ID" value="GAA5012111.1"/>
    <property type="molecule type" value="Genomic_DNA"/>
</dbReference>
<evidence type="ECO:0000313" key="3">
    <source>
        <dbReference type="Proteomes" id="UP001501759"/>
    </source>
</evidence>
<keyword evidence="3" id="KW-1185">Reference proteome</keyword>
<organism evidence="2 3">
    <name type="scientific">Streptomyces siamensis</name>
    <dbReference type="NCBI Taxonomy" id="1274986"/>
    <lineage>
        <taxon>Bacteria</taxon>
        <taxon>Bacillati</taxon>
        <taxon>Actinomycetota</taxon>
        <taxon>Actinomycetes</taxon>
        <taxon>Kitasatosporales</taxon>
        <taxon>Streptomycetaceae</taxon>
        <taxon>Streptomyces</taxon>
    </lineage>
</organism>
<sequence length="71" mass="7550">MRAADDSVVAGPAPVADVSTPGRGTGCCRSGAVYGRTPPRRTHPALLKWRYASTVPEAHLRFNLVPSGRHP</sequence>
<reference evidence="3" key="1">
    <citation type="journal article" date="2019" name="Int. J. Syst. Evol. Microbiol.">
        <title>The Global Catalogue of Microorganisms (GCM) 10K type strain sequencing project: providing services to taxonomists for standard genome sequencing and annotation.</title>
        <authorList>
            <consortium name="The Broad Institute Genomics Platform"/>
            <consortium name="The Broad Institute Genome Sequencing Center for Infectious Disease"/>
            <person name="Wu L."/>
            <person name="Ma J."/>
        </authorList>
    </citation>
    <scope>NUCLEOTIDE SEQUENCE [LARGE SCALE GENOMIC DNA]</scope>
    <source>
        <strain evidence="3">JCM 18409</strain>
    </source>
</reference>
<proteinExistence type="predicted"/>
<evidence type="ECO:0000256" key="1">
    <source>
        <dbReference type="SAM" id="MobiDB-lite"/>
    </source>
</evidence>
<comment type="caution">
    <text evidence="2">The sequence shown here is derived from an EMBL/GenBank/DDBJ whole genome shotgun (WGS) entry which is preliminary data.</text>
</comment>
<protein>
    <submittedName>
        <fullName evidence="2">Uncharacterized protein</fullName>
    </submittedName>
</protein>
<feature type="region of interest" description="Disordered" evidence="1">
    <location>
        <begin position="1"/>
        <end position="24"/>
    </location>
</feature>
<evidence type="ECO:0000313" key="2">
    <source>
        <dbReference type="EMBL" id="GAA5012111.1"/>
    </source>
</evidence>
<dbReference type="Proteomes" id="UP001501759">
    <property type="component" value="Unassembled WGS sequence"/>
</dbReference>
<accession>A0ABP9IYP7</accession>
<name>A0ABP9IYP7_9ACTN</name>
<gene>
    <name evidence="2" type="ORF">GCM10023335_33840</name>
</gene>